<proteinExistence type="predicted"/>
<dbReference type="SUPFAM" id="SSF56801">
    <property type="entry name" value="Acetyl-CoA synthetase-like"/>
    <property type="match status" value="1"/>
</dbReference>
<name>A0A0F3IVK2_9PROT</name>
<protein>
    <submittedName>
        <fullName evidence="3">Acyl-CoA synthetase</fullName>
    </submittedName>
</protein>
<dbReference type="EMBL" id="LAJY01000063">
    <property type="protein sequence ID" value="KJV10662.1"/>
    <property type="molecule type" value="Genomic_DNA"/>
</dbReference>
<dbReference type="Gene3D" id="3.40.50.12780">
    <property type="entry name" value="N-terminal domain of ligase-like"/>
    <property type="match status" value="1"/>
</dbReference>
<keyword evidence="4" id="KW-1185">Reference proteome</keyword>
<dbReference type="InterPro" id="IPR000873">
    <property type="entry name" value="AMP-dep_synth/lig_dom"/>
</dbReference>
<dbReference type="InterPro" id="IPR042099">
    <property type="entry name" value="ANL_N_sf"/>
</dbReference>
<dbReference type="Gene3D" id="3.30.300.30">
    <property type="match status" value="1"/>
</dbReference>
<dbReference type="InterPro" id="IPR020845">
    <property type="entry name" value="AMP-binding_CS"/>
</dbReference>
<dbReference type="OrthoDB" id="9803968at2"/>
<feature type="domain" description="AMP-binding enzyme C-terminal" evidence="2">
    <location>
        <begin position="407"/>
        <end position="482"/>
    </location>
</feature>
<feature type="domain" description="AMP-dependent synthetase/ligase" evidence="1">
    <location>
        <begin position="12"/>
        <end position="356"/>
    </location>
</feature>
<dbReference type="RefSeq" id="WP_045774637.1">
    <property type="nucleotide sequence ID" value="NZ_LAJY01000063.1"/>
</dbReference>
<evidence type="ECO:0000313" key="4">
    <source>
        <dbReference type="Proteomes" id="UP000033774"/>
    </source>
</evidence>
<evidence type="ECO:0000259" key="1">
    <source>
        <dbReference type="Pfam" id="PF00501"/>
    </source>
</evidence>
<dbReference type="PANTHER" id="PTHR43767">
    <property type="entry name" value="LONG-CHAIN-FATTY-ACID--COA LIGASE"/>
    <property type="match status" value="1"/>
</dbReference>
<accession>A0A0F3IVK2</accession>
<sequence length="495" mass="52577">MVGAVDAIGLHARLRPQALAVEDLTRAQSWTYGALNRAVGQWVAALAARGIGPGERVAALAKNDAGLLILHHACARLGALYVPLNWRLSTAEITNLLEDCRPALLVGDGLLASLGSAPASLPLATLAAEADALPPRPEAAFDRTQPSLILYTSGTSGRPKGVLLSEKNIEQTAVNFSVLGEVTHHSRFLCDAPMFHVIGLITSLRPALLRGGGLLISDGFIPARTLARLSDPALRISHYFCVPQMAALLRAEAGFDPDRLRHLTAIFTGGAPHPAPAIQAWLNVGIPIVDGFGMSEAGTVFGMPLDPQIIAGRAGSAGIAMPGVLTRLVTEDGETCAPGQVGELLLKGETITAGYWQRPEETAKAFTPEGWFRTGDLARADAEGFHWLVDRKKDMFISGGENIFPAEIEAAAIAHPEIAECAAVGLPDARWGEVGHLSVVLKAGCTLSEEALLAFLETRIARYKLPKTIRFVPALPRNGAGKLIKAEIKRHLLEE</sequence>
<dbReference type="PATRIC" id="fig|552518.3.peg.3859"/>
<evidence type="ECO:0000259" key="2">
    <source>
        <dbReference type="Pfam" id="PF13193"/>
    </source>
</evidence>
<gene>
    <name evidence="3" type="ORF">VZ95_03440</name>
</gene>
<dbReference type="NCBIfam" id="NF006572">
    <property type="entry name" value="PRK09088.1"/>
    <property type="match status" value="1"/>
</dbReference>
<organism evidence="3 4">
    <name type="scientific">Elstera litoralis</name>
    <dbReference type="NCBI Taxonomy" id="552518"/>
    <lineage>
        <taxon>Bacteria</taxon>
        <taxon>Pseudomonadati</taxon>
        <taxon>Pseudomonadota</taxon>
        <taxon>Alphaproteobacteria</taxon>
        <taxon>Rhodospirillales</taxon>
        <taxon>Rhodospirillaceae</taxon>
        <taxon>Elstera</taxon>
    </lineage>
</organism>
<dbReference type="InterPro" id="IPR045851">
    <property type="entry name" value="AMP-bd_C_sf"/>
</dbReference>
<dbReference type="PROSITE" id="PS00455">
    <property type="entry name" value="AMP_BINDING"/>
    <property type="match status" value="1"/>
</dbReference>
<dbReference type="PANTHER" id="PTHR43767:SF1">
    <property type="entry name" value="NONRIBOSOMAL PEPTIDE SYNTHASE PES1 (EUROFUNG)-RELATED"/>
    <property type="match status" value="1"/>
</dbReference>
<dbReference type="AlphaFoldDB" id="A0A0F3IVK2"/>
<dbReference type="InterPro" id="IPR050237">
    <property type="entry name" value="ATP-dep_AMP-bd_enzyme"/>
</dbReference>
<comment type="caution">
    <text evidence="3">The sequence shown here is derived from an EMBL/GenBank/DDBJ whole genome shotgun (WGS) entry which is preliminary data.</text>
</comment>
<dbReference type="Pfam" id="PF13193">
    <property type="entry name" value="AMP-binding_C"/>
    <property type="match status" value="1"/>
</dbReference>
<dbReference type="Proteomes" id="UP000033774">
    <property type="component" value="Unassembled WGS sequence"/>
</dbReference>
<dbReference type="InterPro" id="IPR025110">
    <property type="entry name" value="AMP-bd_C"/>
</dbReference>
<dbReference type="GO" id="GO:0016878">
    <property type="term" value="F:acid-thiol ligase activity"/>
    <property type="evidence" value="ECO:0007669"/>
    <property type="project" value="UniProtKB-ARBA"/>
</dbReference>
<reference evidence="3 4" key="1">
    <citation type="submission" date="2015-03" db="EMBL/GenBank/DDBJ databases">
        <title>Draft genome sequence of Elstera litoralis.</title>
        <authorList>
            <person name="Rahalkar M.C."/>
            <person name="Dhakephalkar P.K."/>
            <person name="Pore S.D."/>
            <person name="Arora P."/>
            <person name="Kapse N.G."/>
            <person name="Pandit P.S."/>
        </authorList>
    </citation>
    <scope>NUCLEOTIDE SEQUENCE [LARGE SCALE GENOMIC DNA]</scope>
    <source>
        <strain evidence="3 4">Dia-1</strain>
    </source>
</reference>
<evidence type="ECO:0000313" key="3">
    <source>
        <dbReference type="EMBL" id="KJV10662.1"/>
    </source>
</evidence>
<dbReference type="Pfam" id="PF00501">
    <property type="entry name" value="AMP-binding"/>
    <property type="match status" value="1"/>
</dbReference>